<evidence type="ECO:0000313" key="2">
    <source>
        <dbReference type="EMBL" id="EER12348.1"/>
    </source>
</evidence>
<feature type="signal peptide" evidence="1">
    <location>
        <begin position="1"/>
        <end position="20"/>
    </location>
</feature>
<dbReference type="InParanoid" id="C5KSZ8"/>
<keyword evidence="3" id="KW-1185">Reference proteome</keyword>
<dbReference type="GeneID" id="9057395"/>
<reference evidence="2 3" key="1">
    <citation type="submission" date="2008-07" db="EMBL/GenBank/DDBJ databases">
        <authorList>
            <person name="El-Sayed N."/>
            <person name="Caler E."/>
            <person name="Inman J."/>
            <person name="Amedeo P."/>
            <person name="Hass B."/>
            <person name="Wortman J."/>
        </authorList>
    </citation>
    <scope>NUCLEOTIDE SEQUENCE [LARGE SCALE GENOMIC DNA]</scope>
    <source>
        <strain evidence="3">ATCC 50983 / TXsc</strain>
    </source>
</reference>
<proteinExistence type="predicted"/>
<name>C5KSZ8_PERM5</name>
<accession>C5KSZ8</accession>
<dbReference type="Proteomes" id="UP000007800">
    <property type="component" value="Unassembled WGS sequence"/>
</dbReference>
<sequence>MKSLGNTILIILVGSSLTAAEKLESSFSTEPRAASIVGSELQIEDQSASVDGQDDILPPYKLIITTNPGMGFL</sequence>
<feature type="chain" id="PRO_5002952082" evidence="1">
    <location>
        <begin position="21"/>
        <end position="73"/>
    </location>
</feature>
<keyword evidence="1" id="KW-0732">Signal</keyword>
<protein>
    <submittedName>
        <fullName evidence="2">Uncharacterized protein</fullName>
    </submittedName>
</protein>
<organism evidence="3">
    <name type="scientific">Perkinsus marinus (strain ATCC 50983 / TXsc)</name>
    <dbReference type="NCBI Taxonomy" id="423536"/>
    <lineage>
        <taxon>Eukaryota</taxon>
        <taxon>Sar</taxon>
        <taxon>Alveolata</taxon>
        <taxon>Perkinsozoa</taxon>
        <taxon>Perkinsea</taxon>
        <taxon>Perkinsida</taxon>
        <taxon>Perkinsidae</taxon>
        <taxon>Perkinsus</taxon>
    </lineage>
</organism>
<evidence type="ECO:0000313" key="3">
    <source>
        <dbReference type="Proteomes" id="UP000007800"/>
    </source>
</evidence>
<gene>
    <name evidence="2" type="ORF">Pmar_PMAR001147</name>
</gene>
<dbReference type="RefSeq" id="XP_002780553.1">
    <property type="nucleotide sequence ID" value="XM_002780507.1"/>
</dbReference>
<dbReference type="AlphaFoldDB" id="C5KSZ8"/>
<dbReference type="EMBL" id="GG676168">
    <property type="protein sequence ID" value="EER12348.1"/>
    <property type="molecule type" value="Genomic_DNA"/>
</dbReference>
<evidence type="ECO:0000256" key="1">
    <source>
        <dbReference type="SAM" id="SignalP"/>
    </source>
</evidence>